<dbReference type="InterPro" id="IPR025669">
    <property type="entry name" value="AAA_dom"/>
</dbReference>
<accession>A0A0W0H199</accession>
<protein>
    <recommendedName>
        <fullName evidence="1">AAA domain-containing protein</fullName>
    </recommendedName>
</protein>
<dbReference type="InterPro" id="IPR050678">
    <property type="entry name" value="DNA_Partitioning_ATPase"/>
</dbReference>
<evidence type="ECO:0000313" key="2">
    <source>
        <dbReference type="EMBL" id="KTB54576.1"/>
    </source>
</evidence>
<reference evidence="2 3" key="1">
    <citation type="submission" date="2015-09" db="EMBL/GenBank/DDBJ databases">
        <title>Genome sequence of ICMP 11288.</title>
        <authorList>
            <person name="Visnovsky S."/>
            <person name="Lu A."/>
            <person name="Panda P."/>
            <person name="Pitman A."/>
        </authorList>
    </citation>
    <scope>NUCLEOTIDE SEQUENCE [LARGE SCALE GENOMIC DNA]</scope>
    <source>
        <strain evidence="2 3">ICMP 11288</strain>
    </source>
</reference>
<dbReference type="InterPro" id="IPR027417">
    <property type="entry name" value="P-loop_NTPase"/>
</dbReference>
<comment type="caution">
    <text evidence="2">The sequence shown here is derived from an EMBL/GenBank/DDBJ whole genome shotgun (WGS) entry which is preliminary data.</text>
</comment>
<dbReference type="RefSeq" id="WP_058422781.1">
    <property type="nucleotide sequence ID" value="NZ_LKEF01000096.1"/>
</dbReference>
<proteinExistence type="predicted"/>
<organism evidence="2 3">
    <name type="scientific">Pseudomonas fluorescens ICMP 11288</name>
    <dbReference type="NCBI Taxonomy" id="1198309"/>
    <lineage>
        <taxon>Bacteria</taxon>
        <taxon>Pseudomonadati</taxon>
        <taxon>Pseudomonadota</taxon>
        <taxon>Gammaproteobacteria</taxon>
        <taxon>Pseudomonadales</taxon>
        <taxon>Pseudomonadaceae</taxon>
        <taxon>Pseudomonas</taxon>
    </lineage>
</organism>
<dbReference type="PANTHER" id="PTHR13696:SF52">
    <property type="entry name" value="PARA FAMILY PROTEIN CT_582"/>
    <property type="match status" value="1"/>
</dbReference>
<evidence type="ECO:0000313" key="3">
    <source>
        <dbReference type="Proteomes" id="UP000054197"/>
    </source>
</evidence>
<evidence type="ECO:0000259" key="1">
    <source>
        <dbReference type="Pfam" id="PF13614"/>
    </source>
</evidence>
<dbReference type="AlphaFoldDB" id="A0A0W0H199"/>
<dbReference type="SUPFAM" id="SSF52540">
    <property type="entry name" value="P-loop containing nucleoside triphosphate hydrolases"/>
    <property type="match status" value="1"/>
</dbReference>
<dbReference type="EMBL" id="LKEF01000096">
    <property type="protein sequence ID" value="KTB54576.1"/>
    <property type="molecule type" value="Genomic_DNA"/>
</dbReference>
<dbReference type="Proteomes" id="UP000054197">
    <property type="component" value="Unassembled WGS sequence"/>
</dbReference>
<dbReference type="Pfam" id="PF13614">
    <property type="entry name" value="AAA_31"/>
    <property type="match status" value="1"/>
</dbReference>
<sequence>MAKQSAYPDEFMPSAAARRNLAKIKKNGTFSVCFFNNKGGVGKTTLAANLAAELSLNHGAKVLVIDADPQCNLTQYCLTDDEFLDIYSSGDAYDTIYDVIHPISQGKGYLKKLPCRKAKNFGFDIIVGDPRIALKEDLLAQDWRDAKSGGVRGLKTTFVFKDLLSKTTEYDLVFFDVGPSLGAINRAILIAADGFLVPMAIDIFSLWALRNIGTALRIWHKELQMGLSMAEDPLEFTKINSEMLKFLGYVTQQHKERSQEGNIRIVEAYEAINRQLPAAVVDNLSDLYDASRLKAHLGDIKHLNSLAPKSQTLHSPMITLSAVGSYTTQRKQAREIFTSISARFLENIVKSV</sequence>
<dbReference type="PANTHER" id="PTHR13696">
    <property type="entry name" value="P-LOOP CONTAINING NUCLEOSIDE TRIPHOSPHATE HYDROLASE"/>
    <property type="match status" value="1"/>
</dbReference>
<gene>
    <name evidence="2" type="ORF">AO063_11190</name>
</gene>
<dbReference type="CDD" id="cd02042">
    <property type="entry name" value="ParAB_family"/>
    <property type="match status" value="1"/>
</dbReference>
<name>A0A0W0H199_PSEFL</name>
<dbReference type="Gene3D" id="3.40.50.300">
    <property type="entry name" value="P-loop containing nucleotide triphosphate hydrolases"/>
    <property type="match status" value="1"/>
</dbReference>
<feature type="domain" description="AAA" evidence="1">
    <location>
        <begin position="32"/>
        <end position="225"/>
    </location>
</feature>